<keyword evidence="3" id="KW-1185">Reference proteome</keyword>
<dbReference type="NCBIfam" id="TIGR02849">
    <property type="entry name" value="spore_III_AD"/>
    <property type="match status" value="1"/>
</dbReference>
<dbReference type="InterPro" id="IPR014211">
    <property type="entry name" value="Spore_III_AD"/>
</dbReference>
<evidence type="ECO:0000313" key="2">
    <source>
        <dbReference type="EMBL" id="CEO89892.1"/>
    </source>
</evidence>
<dbReference type="Proteomes" id="UP000046155">
    <property type="component" value="Unassembled WGS sequence"/>
</dbReference>
<protein>
    <submittedName>
        <fullName evidence="2">Stage III sporulation protein AD</fullName>
    </submittedName>
</protein>
<name>A0A0B7MQB8_9FIRM</name>
<reference evidence="3" key="1">
    <citation type="submission" date="2015-01" db="EMBL/GenBank/DDBJ databases">
        <authorList>
            <person name="Manzoor Shahid"/>
            <person name="Zubair Saima"/>
        </authorList>
    </citation>
    <scope>NUCLEOTIDE SEQUENCE [LARGE SCALE GENOMIC DNA]</scope>
    <source>
        <strain evidence="3">Sp3</strain>
    </source>
</reference>
<dbReference type="RefSeq" id="WP_044665741.1">
    <property type="nucleotide sequence ID" value="NZ_CDRZ01000262.1"/>
</dbReference>
<evidence type="ECO:0000313" key="3">
    <source>
        <dbReference type="Proteomes" id="UP000046155"/>
    </source>
</evidence>
<dbReference type="EMBL" id="CDRZ01000262">
    <property type="protein sequence ID" value="CEO89892.1"/>
    <property type="molecule type" value="Genomic_DNA"/>
</dbReference>
<proteinExistence type="predicted"/>
<feature type="transmembrane region" description="Helical" evidence="1">
    <location>
        <begin position="6"/>
        <end position="23"/>
    </location>
</feature>
<feature type="transmembrane region" description="Helical" evidence="1">
    <location>
        <begin position="106"/>
        <end position="127"/>
    </location>
</feature>
<evidence type="ECO:0000256" key="1">
    <source>
        <dbReference type="SAM" id="Phobius"/>
    </source>
</evidence>
<feature type="transmembrane region" description="Helical" evidence="1">
    <location>
        <begin position="66"/>
        <end position="85"/>
    </location>
</feature>
<dbReference type="OrthoDB" id="1682150at2"/>
<keyword evidence="1" id="KW-0472">Membrane</keyword>
<gene>
    <name evidence="2" type="primary">spoIIIAD</name>
    <name evidence="2" type="ORF">SSCH_630030</name>
</gene>
<organism evidence="2 3">
    <name type="scientific">Syntrophaceticus schinkii</name>
    <dbReference type="NCBI Taxonomy" id="499207"/>
    <lineage>
        <taxon>Bacteria</taxon>
        <taxon>Bacillati</taxon>
        <taxon>Bacillota</taxon>
        <taxon>Clostridia</taxon>
        <taxon>Thermoanaerobacterales</taxon>
        <taxon>Thermoanaerobacterales Family III. Incertae Sedis</taxon>
        <taxon>Syntrophaceticus</taxon>
    </lineage>
</organism>
<keyword evidence="1" id="KW-1133">Transmembrane helix</keyword>
<sequence length="128" mass="13878">MEILNIVGIALVVTVFAVLLREVRPEMALLLALGFGVLIFILVLSKMGAIINLFRDLTHKAQVDELYLVTLLKILGIAYIAEFGAQICRDAGEGTIASKIELAGKILILLLALPIFTAVLQVVVRLLP</sequence>
<accession>A0A0B7MQB8</accession>
<dbReference type="Pfam" id="PF06686">
    <property type="entry name" value="SpoIIIAC"/>
    <property type="match status" value="2"/>
</dbReference>
<dbReference type="AlphaFoldDB" id="A0A0B7MQB8"/>
<dbReference type="InterPro" id="IPR025664">
    <property type="entry name" value="Spore_III_AC/AD"/>
</dbReference>
<keyword evidence="1" id="KW-0812">Transmembrane</keyword>
<feature type="transmembrane region" description="Helical" evidence="1">
    <location>
        <begin position="30"/>
        <end position="54"/>
    </location>
</feature>